<proteinExistence type="predicted"/>
<feature type="compositionally biased region" description="Low complexity" evidence="1">
    <location>
        <begin position="15"/>
        <end position="31"/>
    </location>
</feature>
<accession>A0A9P5NT09</accession>
<dbReference type="Proteomes" id="UP000724874">
    <property type="component" value="Unassembled WGS sequence"/>
</dbReference>
<name>A0A9P5NT09_GYMJU</name>
<dbReference type="EMBL" id="JADNYJ010000034">
    <property type="protein sequence ID" value="KAF8902781.1"/>
    <property type="molecule type" value="Genomic_DNA"/>
</dbReference>
<evidence type="ECO:0000256" key="1">
    <source>
        <dbReference type="SAM" id="MobiDB-lite"/>
    </source>
</evidence>
<keyword evidence="3" id="KW-1185">Reference proteome</keyword>
<gene>
    <name evidence="2" type="ORF">CPB84DRAFT_1846146</name>
</gene>
<organism evidence="2 3">
    <name type="scientific">Gymnopilus junonius</name>
    <name type="common">Spectacular rustgill mushroom</name>
    <name type="synonym">Gymnopilus spectabilis subsp. junonius</name>
    <dbReference type="NCBI Taxonomy" id="109634"/>
    <lineage>
        <taxon>Eukaryota</taxon>
        <taxon>Fungi</taxon>
        <taxon>Dikarya</taxon>
        <taxon>Basidiomycota</taxon>
        <taxon>Agaricomycotina</taxon>
        <taxon>Agaricomycetes</taxon>
        <taxon>Agaricomycetidae</taxon>
        <taxon>Agaricales</taxon>
        <taxon>Agaricineae</taxon>
        <taxon>Hymenogastraceae</taxon>
        <taxon>Gymnopilus</taxon>
    </lineage>
</organism>
<evidence type="ECO:0000313" key="2">
    <source>
        <dbReference type="EMBL" id="KAF8902781.1"/>
    </source>
</evidence>
<evidence type="ECO:0000313" key="3">
    <source>
        <dbReference type="Proteomes" id="UP000724874"/>
    </source>
</evidence>
<feature type="compositionally biased region" description="Polar residues" evidence="1">
    <location>
        <begin position="94"/>
        <end position="104"/>
    </location>
</feature>
<reference evidence="2" key="1">
    <citation type="submission" date="2020-11" db="EMBL/GenBank/DDBJ databases">
        <authorList>
            <consortium name="DOE Joint Genome Institute"/>
            <person name="Ahrendt S."/>
            <person name="Riley R."/>
            <person name="Andreopoulos W."/>
            <person name="LaButti K."/>
            <person name="Pangilinan J."/>
            <person name="Ruiz-duenas F.J."/>
            <person name="Barrasa J.M."/>
            <person name="Sanchez-Garcia M."/>
            <person name="Camarero S."/>
            <person name="Miyauchi S."/>
            <person name="Serrano A."/>
            <person name="Linde D."/>
            <person name="Babiker R."/>
            <person name="Drula E."/>
            <person name="Ayuso-Fernandez I."/>
            <person name="Pacheco R."/>
            <person name="Padilla G."/>
            <person name="Ferreira P."/>
            <person name="Barriuso J."/>
            <person name="Kellner H."/>
            <person name="Castanera R."/>
            <person name="Alfaro M."/>
            <person name="Ramirez L."/>
            <person name="Pisabarro A.G."/>
            <person name="Kuo A."/>
            <person name="Tritt A."/>
            <person name="Lipzen A."/>
            <person name="He G."/>
            <person name="Yan M."/>
            <person name="Ng V."/>
            <person name="Cullen D."/>
            <person name="Martin F."/>
            <person name="Rosso M.-N."/>
            <person name="Henrissat B."/>
            <person name="Hibbett D."/>
            <person name="Martinez A.T."/>
            <person name="Grigoriev I.V."/>
        </authorList>
    </citation>
    <scope>NUCLEOTIDE SEQUENCE</scope>
    <source>
        <strain evidence="2">AH 44721</strain>
    </source>
</reference>
<feature type="region of interest" description="Disordered" evidence="1">
    <location>
        <begin position="69"/>
        <end position="104"/>
    </location>
</feature>
<feature type="region of interest" description="Disordered" evidence="1">
    <location>
        <begin position="1"/>
        <end position="31"/>
    </location>
</feature>
<protein>
    <submittedName>
        <fullName evidence="2">Uncharacterized protein</fullName>
    </submittedName>
</protein>
<dbReference type="OrthoDB" id="3070764at2759"/>
<comment type="caution">
    <text evidence="2">The sequence shown here is derived from an EMBL/GenBank/DDBJ whole genome shotgun (WGS) entry which is preliminary data.</text>
</comment>
<dbReference type="AlphaFoldDB" id="A0A9P5NT09"/>
<sequence>MADDPQPLSRTNLYSNNSTNSHNISNSHNSTHSTVVNYGTILLTPQADEHAAAVMDMLNQMYLNQDDSVEGDLGFEGSSSPIPSFGPQHRPKQQDSVSPDQSQHFRGESMAMYTPLQTRFEASAMKSAKGMTCRLQNMNNARVKLPKRMANYIEQYLRSKFIEDFVDWISMWVPSQGCKPGPVPIPHRNIGPGDVGFFDEAGEFEILFNVFLSEKSNIEHGYHPPPNFVSYSEEPYEGQLRHRYLRNVYEKLMLIGDIEHCKKLPENGKSVPILSLKTPLTTDSMKGTALFLPDGMVRTALKIHDLDVLKGYFDMHAAGWYEFYKNRPIRRKRIESGSLLFVRVCYKTKTWAMASFVKSKSSHPQEVRLDLYKPDPSSDIYTWELEGEKVRAKTGPPLEETENGGARDYSQCVAIEVSSLEIKKELIKGFTASVQSFMSRTSLFSRASTINASFV</sequence>